<proteinExistence type="predicted"/>
<evidence type="ECO:0000313" key="2">
    <source>
        <dbReference type="EMBL" id="GMH15461.1"/>
    </source>
</evidence>
<accession>A0AAD3SRS5</accession>
<evidence type="ECO:0000313" key="3">
    <source>
        <dbReference type="Proteomes" id="UP001279734"/>
    </source>
</evidence>
<gene>
    <name evidence="2" type="ORF">Nepgr_017302</name>
</gene>
<sequence length="187" mass="21502">MMNLQSRFLGIILFDGFPMFPSEFPPLMKAKGISHTSKAEAVLSPQRERQLVTCSTHFQPPRIHRGEKCRLPKALFRWRILRLQFSTHNEPQRRHFLPSLSQNSLSTYCLSDVRRANSDDEKKYHPSRYLPGAKEPPNQKLKALEAAGKSILLCKIVHLYGTVYIQVIASQSMLKILMLVALYLLQL</sequence>
<name>A0AAD3SRS5_NEPGR</name>
<keyword evidence="1" id="KW-1133">Transmembrane helix</keyword>
<dbReference type="Proteomes" id="UP001279734">
    <property type="component" value="Unassembled WGS sequence"/>
</dbReference>
<feature type="transmembrane region" description="Helical" evidence="1">
    <location>
        <begin position="163"/>
        <end position="185"/>
    </location>
</feature>
<protein>
    <submittedName>
        <fullName evidence="2">Uncharacterized protein</fullName>
    </submittedName>
</protein>
<reference evidence="2" key="1">
    <citation type="submission" date="2023-05" db="EMBL/GenBank/DDBJ databases">
        <title>Nepenthes gracilis genome sequencing.</title>
        <authorList>
            <person name="Fukushima K."/>
        </authorList>
    </citation>
    <scope>NUCLEOTIDE SEQUENCE</scope>
    <source>
        <strain evidence="2">SING2019-196</strain>
    </source>
</reference>
<keyword evidence="3" id="KW-1185">Reference proteome</keyword>
<organism evidence="2 3">
    <name type="scientific">Nepenthes gracilis</name>
    <name type="common">Slender pitcher plant</name>
    <dbReference type="NCBI Taxonomy" id="150966"/>
    <lineage>
        <taxon>Eukaryota</taxon>
        <taxon>Viridiplantae</taxon>
        <taxon>Streptophyta</taxon>
        <taxon>Embryophyta</taxon>
        <taxon>Tracheophyta</taxon>
        <taxon>Spermatophyta</taxon>
        <taxon>Magnoliopsida</taxon>
        <taxon>eudicotyledons</taxon>
        <taxon>Gunneridae</taxon>
        <taxon>Pentapetalae</taxon>
        <taxon>Caryophyllales</taxon>
        <taxon>Nepenthaceae</taxon>
        <taxon>Nepenthes</taxon>
    </lineage>
</organism>
<evidence type="ECO:0000256" key="1">
    <source>
        <dbReference type="SAM" id="Phobius"/>
    </source>
</evidence>
<keyword evidence="1" id="KW-0472">Membrane</keyword>
<keyword evidence="1" id="KW-0812">Transmembrane</keyword>
<dbReference type="EMBL" id="BSYO01000015">
    <property type="protein sequence ID" value="GMH15461.1"/>
    <property type="molecule type" value="Genomic_DNA"/>
</dbReference>
<comment type="caution">
    <text evidence="2">The sequence shown here is derived from an EMBL/GenBank/DDBJ whole genome shotgun (WGS) entry which is preliminary data.</text>
</comment>
<dbReference type="AlphaFoldDB" id="A0AAD3SRS5"/>